<organism evidence="2 3">
    <name type="scientific">Panagrellus redivivus</name>
    <name type="common">Microworm</name>
    <dbReference type="NCBI Taxonomy" id="6233"/>
    <lineage>
        <taxon>Eukaryota</taxon>
        <taxon>Metazoa</taxon>
        <taxon>Ecdysozoa</taxon>
        <taxon>Nematoda</taxon>
        <taxon>Chromadorea</taxon>
        <taxon>Rhabditida</taxon>
        <taxon>Tylenchina</taxon>
        <taxon>Panagrolaimomorpha</taxon>
        <taxon>Panagrolaimoidea</taxon>
        <taxon>Panagrolaimidae</taxon>
        <taxon>Panagrellus</taxon>
    </lineage>
</organism>
<accession>A0A7E4V490</accession>
<protein>
    <submittedName>
        <fullName evidence="3">Glycoprotein D</fullName>
    </submittedName>
</protein>
<name>A0A7E4V490_PANRE</name>
<reference evidence="2" key="1">
    <citation type="journal article" date="2013" name="Genetics">
        <title>The draft genome and transcriptome of Panagrellus redivivus are shaped by the harsh demands of a free-living lifestyle.</title>
        <authorList>
            <person name="Srinivasan J."/>
            <person name="Dillman A.R."/>
            <person name="Macchietto M.G."/>
            <person name="Heikkinen L."/>
            <person name="Lakso M."/>
            <person name="Fracchia K.M."/>
            <person name="Antoshechkin I."/>
            <person name="Mortazavi A."/>
            <person name="Wong G."/>
            <person name="Sternberg P.W."/>
        </authorList>
    </citation>
    <scope>NUCLEOTIDE SEQUENCE [LARGE SCALE GENOMIC DNA]</scope>
    <source>
        <strain evidence="2">MT8872</strain>
    </source>
</reference>
<evidence type="ECO:0000256" key="1">
    <source>
        <dbReference type="SAM" id="Phobius"/>
    </source>
</evidence>
<proteinExistence type="predicted"/>
<keyword evidence="1" id="KW-0812">Transmembrane</keyword>
<reference evidence="3" key="2">
    <citation type="submission" date="2020-10" db="UniProtKB">
        <authorList>
            <consortium name="WormBaseParasite"/>
        </authorList>
    </citation>
    <scope>IDENTIFICATION</scope>
</reference>
<dbReference type="WBParaSite" id="Pan_g16431.t1">
    <property type="protein sequence ID" value="Pan_g16431.t1"/>
    <property type="gene ID" value="Pan_g16431"/>
</dbReference>
<evidence type="ECO:0000313" key="3">
    <source>
        <dbReference type="WBParaSite" id="Pan_g16431.t1"/>
    </source>
</evidence>
<keyword evidence="2" id="KW-1185">Reference proteome</keyword>
<sequence>MGIPDSEDKSYIYEKEDLTCLSHKTLPDGFTFRNGWPGKPKFQLYSEDFVCPYDYLFNLTSEKPDHMSFNFSLDPLERFLYLTHETCREGSFTQWLYDIIAMQVVDLWCRYYNEQYNFQNIVYNVNTAPGGICNYWFCLGHLEIVERSPVYPSFTLPTDEDNYFLAGSSDLPNELLSTEKGLAIDLVKAAVEAYTVYKTALRPIQTIEVAISKHCSKAFVSIEFDGTCAISIDLTHKMEYYVNGKQNEVWYRPTQIVITFTYSTAYLYTFDKLGFYPLTECTFSPTHKDSAEYSLKAKFDRMRSSDSCKYVKLRFLDAAAIKRWTTKTMPTMTTTTTTSTETPTAEVPTSTASTKIWAIVAVICFVLSIVVVVTGLLLFRWFKMR</sequence>
<dbReference type="AlphaFoldDB" id="A0A7E4V490"/>
<feature type="transmembrane region" description="Helical" evidence="1">
    <location>
        <begin position="356"/>
        <end position="379"/>
    </location>
</feature>
<evidence type="ECO:0000313" key="2">
    <source>
        <dbReference type="Proteomes" id="UP000492821"/>
    </source>
</evidence>
<dbReference type="Proteomes" id="UP000492821">
    <property type="component" value="Unassembled WGS sequence"/>
</dbReference>
<keyword evidence="1" id="KW-1133">Transmembrane helix</keyword>
<keyword evidence="1" id="KW-0472">Membrane</keyword>